<organism evidence="1 2">
    <name type="scientific">Microbispora rosea</name>
    <dbReference type="NCBI Taxonomy" id="58117"/>
    <lineage>
        <taxon>Bacteria</taxon>
        <taxon>Bacillati</taxon>
        <taxon>Actinomycetota</taxon>
        <taxon>Actinomycetes</taxon>
        <taxon>Streptosporangiales</taxon>
        <taxon>Streptosporangiaceae</taxon>
        <taxon>Microbispora</taxon>
    </lineage>
</organism>
<gene>
    <name evidence="1" type="ORF">SAMN05421833_12157</name>
</gene>
<dbReference type="RefSeq" id="WP_076438897.1">
    <property type="nucleotide sequence ID" value="NZ_FTNI01000021.1"/>
</dbReference>
<dbReference type="Proteomes" id="UP000186096">
    <property type="component" value="Unassembled WGS sequence"/>
</dbReference>
<proteinExistence type="predicted"/>
<reference evidence="2" key="1">
    <citation type="submission" date="2017-01" db="EMBL/GenBank/DDBJ databases">
        <authorList>
            <person name="Varghese N."/>
            <person name="Submissions S."/>
        </authorList>
    </citation>
    <scope>NUCLEOTIDE SEQUENCE [LARGE SCALE GENOMIC DNA]</scope>
    <source>
        <strain evidence="2">ATCC 12950</strain>
    </source>
</reference>
<sequence>MTAHAPRLARPPAATDAALNLHGLVRDRLAATPQARGEGVTKSGRARTPWTAATLAARAGARTGEVLAAARRAAELAARADTSQVMAAPLDAAAEAALVAAAPR</sequence>
<name>A0A1N7F9V5_9ACTN</name>
<evidence type="ECO:0000313" key="2">
    <source>
        <dbReference type="Proteomes" id="UP000186096"/>
    </source>
</evidence>
<evidence type="ECO:0000313" key="1">
    <source>
        <dbReference type="EMBL" id="SIR97084.1"/>
    </source>
</evidence>
<accession>A0A1N7F9V5</accession>
<protein>
    <submittedName>
        <fullName evidence="1">Uncharacterized protein</fullName>
    </submittedName>
</protein>
<dbReference type="AlphaFoldDB" id="A0A1N7F9V5"/>
<dbReference type="EMBL" id="FTNI01000021">
    <property type="protein sequence ID" value="SIR97084.1"/>
    <property type="molecule type" value="Genomic_DNA"/>
</dbReference>
<keyword evidence="2" id="KW-1185">Reference proteome</keyword>